<feature type="transmembrane region" description="Helical" evidence="1">
    <location>
        <begin position="12"/>
        <end position="34"/>
    </location>
</feature>
<dbReference type="PANTHER" id="PTHR35152">
    <property type="entry name" value="DOMAIN SIGNALLING PROTEIN, PUTATIVE (AFU_ORTHOLOGUE AFUA_5G11310)-RELATED"/>
    <property type="match status" value="1"/>
</dbReference>
<dbReference type="RefSeq" id="WP_249590591.1">
    <property type="nucleotide sequence ID" value="NZ_BAAAQL010000013.1"/>
</dbReference>
<protein>
    <recommendedName>
        <fullName evidence="3">MHYT domain-containing protein</fullName>
    </recommendedName>
</protein>
<gene>
    <name evidence="4" type="ORF">M4V62_31555</name>
</gene>
<dbReference type="InterPro" id="IPR005330">
    <property type="entry name" value="MHYT_dom"/>
</dbReference>
<accession>A0ABY4PZ91</accession>
<dbReference type="PROSITE" id="PS50924">
    <property type="entry name" value="MHYT"/>
    <property type="match status" value="1"/>
</dbReference>
<dbReference type="Proteomes" id="UP000829992">
    <property type="component" value="Chromosome"/>
</dbReference>
<reference evidence="4 5" key="1">
    <citation type="submission" date="2022-05" db="EMBL/GenBank/DDBJ databases">
        <authorList>
            <person name="Zhou X."/>
            <person name="Li K."/>
            <person name="Man Y."/>
        </authorList>
    </citation>
    <scope>NUCLEOTIDE SEQUENCE [LARGE SCALE GENOMIC DNA]</scope>
    <source>
        <strain evidence="4 5">MS405</strain>
    </source>
</reference>
<organism evidence="4 5">
    <name type="scientific">Streptomyces durmitorensis</name>
    <dbReference type="NCBI Taxonomy" id="319947"/>
    <lineage>
        <taxon>Bacteria</taxon>
        <taxon>Bacillati</taxon>
        <taxon>Actinomycetota</taxon>
        <taxon>Actinomycetes</taxon>
        <taxon>Kitasatosporales</taxon>
        <taxon>Streptomycetaceae</taxon>
        <taxon>Streptomyces</taxon>
    </lineage>
</organism>
<feature type="transmembrane region" description="Helical" evidence="1">
    <location>
        <begin position="142"/>
        <end position="164"/>
    </location>
</feature>
<evidence type="ECO:0000313" key="4">
    <source>
        <dbReference type="EMBL" id="UQT59235.1"/>
    </source>
</evidence>
<dbReference type="EMBL" id="CP097289">
    <property type="protein sequence ID" value="UQT59235.1"/>
    <property type="molecule type" value="Genomic_DNA"/>
</dbReference>
<proteinExistence type="predicted"/>
<evidence type="ECO:0000313" key="5">
    <source>
        <dbReference type="Proteomes" id="UP000829992"/>
    </source>
</evidence>
<feature type="transmembrane region" description="Helical" evidence="1">
    <location>
        <begin position="171"/>
        <end position="197"/>
    </location>
</feature>
<feature type="domain" description="MHYT" evidence="3">
    <location>
        <begin position="10"/>
        <end position="199"/>
    </location>
</feature>
<feature type="region of interest" description="Disordered" evidence="2">
    <location>
        <begin position="254"/>
        <end position="289"/>
    </location>
</feature>
<evidence type="ECO:0000259" key="3">
    <source>
        <dbReference type="PROSITE" id="PS50924"/>
    </source>
</evidence>
<feature type="transmembrane region" description="Helical" evidence="1">
    <location>
        <begin position="217"/>
        <end position="238"/>
    </location>
</feature>
<name>A0ABY4PZ91_9ACTN</name>
<keyword evidence="1" id="KW-0472">Membrane</keyword>
<feature type="transmembrane region" description="Helical" evidence="1">
    <location>
        <begin position="46"/>
        <end position="70"/>
    </location>
</feature>
<sequence>MQGTVDGFSYGLVTPVAAYLMACLGGALGLRCTTRSLLVAHSWRPGWLALGSAAIGSGIWTMHFIAMMGFTVEEAPIHYDKALTFASLAVAIVMVGIGIFIVGYRGATGAALFTGGTITGLGVASMHYLGMAGMRLRGTLEYNTFTVSASVVIAVVAASAALWAAAQVRGFLWSLGASLVMGLAVSGMHYVGMAALSVHLHGSSSAAPTAGDSPAELLAPMMIGPLAFLLLAGVIVMFDPLMVMGKADLQSAAQGQHAPYPVPRSGDRHDPRAGRRPPPRAGPKAPQSW</sequence>
<dbReference type="PANTHER" id="PTHR35152:SF1">
    <property type="entry name" value="DOMAIN SIGNALLING PROTEIN, PUTATIVE (AFU_ORTHOLOGUE AFUA_5G11310)-RELATED"/>
    <property type="match status" value="1"/>
</dbReference>
<evidence type="ECO:0000256" key="2">
    <source>
        <dbReference type="SAM" id="MobiDB-lite"/>
    </source>
</evidence>
<keyword evidence="1" id="KW-0812">Transmembrane</keyword>
<dbReference type="Pfam" id="PF03707">
    <property type="entry name" value="MHYT"/>
    <property type="match status" value="2"/>
</dbReference>
<feature type="transmembrane region" description="Helical" evidence="1">
    <location>
        <begin position="82"/>
        <end position="103"/>
    </location>
</feature>
<evidence type="ECO:0000256" key="1">
    <source>
        <dbReference type="PROSITE-ProRule" id="PRU00244"/>
    </source>
</evidence>
<keyword evidence="5" id="KW-1185">Reference proteome</keyword>
<keyword evidence="1" id="KW-1133">Transmembrane helix</keyword>
<feature type="transmembrane region" description="Helical" evidence="1">
    <location>
        <begin position="110"/>
        <end position="130"/>
    </location>
</feature>